<evidence type="ECO:0000313" key="3">
    <source>
        <dbReference type="EMBL" id="SYX09479.1"/>
    </source>
</evidence>
<dbReference type="InterPro" id="IPR005350">
    <property type="entry name" value="UPF0137"/>
</dbReference>
<evidence type="ECO:0000313" key="4">
    <source>
        <dbReference type="Proteomes" id="UP000258476"/>
    </source>
</evidence>
<dbReference type="AlphaFoldDB" id="A0A3B0PNR3"/>
<sequence>MSKLVKEASAFFQKNQENTRKEFHKKEFAMDVFSVSLSEDEKEQIESLIVSKHSVFDDTCSRGLASIKLLTGQIKSIQKQHVLLIGEKIYKVRDILRGMNSPETTFSAWINFVFHTKSSAYNALGYYELFISLPDKNTKSLFQSIPYKTAYLLASRKGSVKDKVKVLGKIYGMSNTSAIDVLNKFLPSLRTSQTERLTNCEDKNKELSEKLMEILKTICSGLELSEYNKNLLQQLFEKTLQVNSRC</sequence>
<gene>
    <name evidence="3" type="ORF">C834KP_0008</name>
</gene>
<keyword evidence="3" id="KW-0614">Plasmid</keyword>
<accession>A0A3B0PNR3</accession>
<feature type="coiled-coil region" evidence="2">
    <location>
        <begin position="190"/>
        <end position="217"/>
    </location>
</feature>
<dbReference type="OrthoDB" id="19089at2"/>
<dbReference type="Pfam" id="PF03677">
    <property type="entry name" value="UPF0137"/>
    <property type="match status" value="1"/>
</dbReference>
<keyword evidence="2" id="KW-0175">Coiled coil</keyword>
<name>A0A3B0PNR3_9CHLA</name>
<organism evidence="3 4">
    <name type="scientific">Chlamydia poikilotherma</name>
    <dbReference type="NCBI Taxonomy" id="1967783"/>
    <lineage>
        <taxon>Bacteria</taxon>
        <taxon>Pseudomonadati</taxon>
        <taxon>Chlamydiota</taxon>
        <taxon>Chlamydiia</taxon>
        <taxon>Chlamydiales</taxon>
        <taxon>Chlamydiaceae</taxon>
        <taxon>Chlamydia/Chlamydophila group</taxon>
        <taxon>Chlamydia</taxon>
    </lineage>
</organism>
<comment type="similarity">
    <text evidence="1">Belongs to the UPF0137 (pGP6-D) family.</text>
</comment>
<protein>
    <recommendedName>
        <fullName evidence="5">Virulence plasmid protein pGP6-D-related protein</fullName>
    </recommendedName>
</protein>
<geneLocation type="plasmid" evidence="4">
    <name>ii</name>
</geneLocation>
<evidence type="ECO:0008006" key="5">
    <source>
        <dbReference type="Google" id="ProtNLM"/>
    </source>
</evidence>
<dbReference type="EMBL" id="LS992155">
    <property type="protein sequence ID" value="SYX09479.1"/>
    <property type="molecule type" value="Genomic_DNA"/>
</dbReference>
<evidence type="ECO:0000256" key="1">
    <source>
        <dbReference type="ARBA" id="ARBA00006121"/>
    </source>
</evidence>
<evidence type="ECO:0000256" key="2">
    <source>
        <dbReference type="SAM" id="Coils"/>
    </source>
</evidence>
<reference evidence="4" key="1">
    <citation type="submission" date="2017-11" db="EMBL/GenBank/DDBJ databases">
        <authorList>
            <person name="Seth-Smith MB H."/>
        </authorList>
    </citation>
    <scope>NUCLEOTIDE SEQUENCE [LARGE SCALE GENOMIC DNA]</scope>
    <source>
        <plasmid evidence="4">ii</plasmid>
    </source>
</reference>
<dbReference type="RefSeq" id="WP_117274797.1">
    <property type="nucleotide sequence ID" value="NZ_LS992155.1"/>
</dbReference>
<keyword evidence="4" id="KW-1185">Reference proteome</keyword>
<dbReference type="KEGG" id="chla:C834KP_0008"/>
<proteinExistence type="inferred from homology"/>
<dbReference type="Proteomes" id="UP000258476">
    <property type="component" value="Plasmid II"/>
</dbReference>